<evidence type="ECO:0000259" key="6">
    <source>
        <dbReference type="Pfam" id="PF05179"/>
    </source>
</evidence>
<dbReference type="GO" id="GO:0000993">
    <property type="term" value="F:RNA polymerase II complex binding"/>
    <property type="evidence" value="ECO:0007669"/>
    <property type="project" value="TreeGrafter"/>
</dbReference>
<dbReference type="Pfam" id="PF05179">
    <property type="entry name" value="CDC73_C"/>
    <property type="match status" value="1"/>
</dbReference>
<organism evidence="8 9">
    <name type="scientific">Ramazzottius varieornatus</name>
    <name type="common">Water bear</name>
    <name type="synonym">Tardigrade</name>
    <dbReference type="NCBI Taxonomy" id="947166"/>
    <lineage>
        <taxon>Eukaryota</taxon>
        <taxon>Metazoa</taxon>
        <taxon>Ecdysozoa</taxon>
        <taxon>Tardigrada</taxon>
        <taxon>Eutardigrada</taxon>
        <taxon>Parachela</taxon>
        <taxon>Hypsibioidea</taxon>
        <taxon>Ramazzottiidae</taxon>
        <taxon>Ramazzottius</taxon>
    </lineage>
</organism>
<gene>
    <name evidence="8" type="primary">RvY_04111-1</name>
    <name evidence="8" type="synonym">RvY_04111.1</name>
    <name evidence="8" type="ORF">RvY_04111</name>
</gene>
<keyword evidence="5" id="KW-0539">Nucleus</keyword>
<comment type="caution">
    <text evidence="8">The sequence shown here is derived from an EMBL/GenBank/DDBJ whole genome shotgun (WGS) entry which is preliminary data.</text>
</comment>
<dbReference type="PANTHER" id="PTHR12466">
    <property type="entry name" value="CDC73 DOMAIN PROTEIN"/>
    <property type="match status" value="1"/>
</dbReference>
<dbReference type="GO" id="GO:0016593">
    <property type="term" value="C:Cdc73/Paf1 complex"/>
    <property type="evidence" value="ECO:0007669"/>
    <property type="project" value="InterPro"/>
</dbReference>
<comment type="subcellular location">
    <subcellularLocation>
        <location evidence="1">Nucleus</location>
    </subcellularLocation>
</comment>
<dbReference type="EMBL" id="BDGG01000002">
    <property type="protein sequence ID" value="GAU91955.1"/>
    <property type="molecule type" value="Genomic_DNA"/>
</dbReference>
<dbReference type="GO" id="GO:0032968">
    <property type="term" value="P:positive regulation of transcription elongation by RNA polymerase II"/>
    <property type="evidence" value="ECO:0007669"/>
    <property type="project" value="TreeGrafter"/>
</dbReference>
<keyword evidence="9" id="KW-1185">Reference proteome</keyword>
<proteinExistence type="inferred from homology"/>
<protein>
    <recommendedName>
        <fullName evidence="10">Parafibromin</fullName>
    </recommendedName>
</protein>
<comment type="similarity">
    <text evidence="2">Belongs to the CDC73 family.</text>
</comment>
<sequence>MADPLSVLRDFHLAKKDIIQRDDLIIFDTIAFKKTAKTNYLVYGHEEDAQEKEYYTLECLVFFLKHAETLSHPLYVRKATAENMTVVKRPDRQDLLKYLTGEIDTTKRIDRRAPIELHDVSFKRVAEEESRPATRRPRVENERTLNQREKIVAKFDARKDERITVNPENKASLAQAMDAEKLAALKAQYLNKKRNRIRADDDVTANRDLAALADSESDGLKEILARERVCRTRNDVTRGPKDLTARLQPIFAMLKAKEEGKKTDIKNVSVKPSFPAAKTSSVPTQYSRYDQEQFNKETVTDFGINTSSSYRAAKIEPAKATDSATDAVDAQRKSRVSRTPIIVVPSAPTSMITMYNCKDILEGNVFVDSETKKKSGTKYESEMLIQRKKADGSVVPIRVMDNPVGKLKGEDWDRVVAVFVHGPAWQFKDWPWNANIVDILDKIKGFHIKYEEMPLDKNVGSWNVQVVPLSRTKRHLDRASFLKLWENLDKFVLKSKHQLRW</sequence>
<feature type="domain" description="Paf1 complex subunit Cdc73 N-terminal" evidence="7">
    <location>
        <begin position="1"/>
        <end position="292"/>
    </location>
</feature>
<keyword evidence="3" id="KW-0805">Transcription regulation</keyword>
<dbReference type="GO" id="GO:0006368">
    <property type="term" value="P:transcription elongation by RNA polymerase II"/>
    <property type="evidence" value="ECO:0007669"/>
    <property type="project" value="InterPro"/>
</dbReference>
<dbReference type="PANTHER" id="PTHR12466:SF8">
    <property type="entry name" value="PARAFIBROMIN"/>
    <property type="match status" value="1"/>
</dbReference>
<evidence type="ECO:0000256" key="5">
    <source>
        <dbReference type="ARBA" id="ARBA00023242"/>
    </source>
</evidence>
<accession>A0A1D1UU13</accession>
<dbReference type="OrthoDB" id="2186602at2759"/>
<evidence type="ECO:0000256" key="3">
    <source>
        <dbReference type="ARBA" id="ARBA00023015"/>
    </source>
</evidence>
<keyword evidence="4" id="KW-0804">Transcription</keyword>
<name>A0A1D1UU13_RAMVA</name>
<dbReference type="Gene3D" id="3.40.50.11990">
    <property type="entry name" value="RNA polymerase II accessory factor, Cdc73 C-terminal domain"/>
    <property type="match status" value="1"/>
</dbReference>
<dbReference type="InterPro" id="IPR007852">
    <property type="entry name" value="Cdc73/Parafibromin"/>
</dbReference>
<evidence type="ECO:0000313" key="9">
    <source>
        <dbReference type="Proteomes" id="UP000186922"/>
    </source>
</evidence>
<evidence type="ECO:0008006" key="10">
    <source>
        <dbReference type="Google" id="ProtNLM"/>
    </source>
</evidence>
<dbReference type="InterPro" id="IPR032041">
    <property type="entry name" value="Cdc73_N"/>
</dbReference>
<dbReference type="Proteomes" id="UP000186922">
    <property type="component" value="Unassembled WGS sequence"/>
</dbReference>
<reference evidence="8 9" key="1">
    <citation type="journal article" date="2016" name="Nat. Commun.">
        <title>Extremotolerant tardigrade genome and improved radiotolerance of human cultured cells by tardigrade-unique protein.</title>
        <authorList>
            <person name="Hashimoto T."/>
            <person name="Horikawa D.D."/>
            <person name="Saito Y."/>
            <person name="Kuwahara H."/>
            <person name="Kozuka-Hata H."/>
            <person name="Shin-I T."/>
            <person name="Minakuchi Y."/>
            <person name="Ohishi K."/>
            <person name="Motoyama A."/>
            <person name="Aizu T."/>
            <person name="Enomoto A."/>
            <person name="Kondo K."/>
            <person name="Tanaka S."/>
            <person name="Hara Y."/>
            <person name="Koshikawa S."/>
            <person name="Sagara H."/>
            <person name="Miura T."/>
            <person name="Yokobori S."/>
            <person name="Miyagawa K."/>
            <person name="Suzuki Y."/>
            <person name="Kubo T."/>
            <person name="Oyama M."/>
            <person name="Kohara Y."/>
            <person name="Fujiyama A."/>
            <person name="Arakawa K."/>
            <person name="Katayama T."/>
            <person name="Toyoda A."/>
            <person name="Kunieda T."/>
        </authorList>
    </citation>
    <scope>NUCLEOTIDE SEQUENCE [LARGE SCALE GENOMIC DNA]</scope>
    <source>
        <strain evidence="8 9">YOKOZUNA-1</strain>
    </source>
</reference>
<evidence type="ECO:0000259" key="7">
    <source>
        <dbReference type="Pfam" id="PF16050"/>
    </source>
</evidence>
<dbReference type="Pfam" id="PF16050">
    <property type="entry name" value="CDC73_N"/>
    <property type="match status" value="1"/>
</dbReference>
<dbReference type="InterPro" id="IPR038103">
    <property type="entry name" value="CDC73_C_sf"/>
</dbReference>
<dbReference type="AlphaFoldDB" id="A0A1D1UU13"/>
<dbReference type="STRING" id="947166.A0A1D1UU13"/>
<evidence type="ECO:0000313" key="8">
    <source>
        <dbReference type="EMBL" id="GAU91955.1"/>
    </source>
</evidence>
<feature type="domain" description="Cell division control protein 73 C-terminal" evidence="6">
    <location>
        <begin position="337"/>
        <end position="491"/>
    </location>
</feature>
<evidence type="ECO:0000256" key="1">
    <source>
        <dbReference type="ARBA" id="ARBA00004123"/>
    </source>
</evidence>
<dbReference type="InterPro" id="IPR031336">
    <property type="entry name" value="CDC73_C"/>
</dbReference>
<evidence type="ECO:0000256" key="4">
    <source>
        <dbReference type="ARBA" id="ARBA00023163"/>
    </source>
</evidence>
<evidence type="ECO:0000256" key="2">
    <source>
        <dbReference type="ARBA" id="ARBA00010427"/>
    </source>
</evidence>
<dbReference type="FunFam" id="3.40.50.11990:FF:000002">
    <property type="entry name" value="protein CDC73 homolog"/>
    <property type="match status" value="1"/>
</dbReference>